<dbReference type="Pfam" id="PF01297">
    <property type="entry name" value="ZnuA"/>
    <property type="match status" value="1"/>
</dbReference>
<accession>A0ABU9KUN4</accession>
<dbReference type="SUPFAM" id="SSF53807">
    <property type="entry name" value="Helical backbone' metal receptor"/>
    <property type="match status" value="1"/>
</dbReference>
<name>A0ABU9KUN4_9EURY</name>
<evidence type="ECO:0000256" key="4">
    <source>
        <dbReference type="SAM" id="Coils"/>
    </source>
</evidence>
<evidence type="ECO:0000256" key="3">
    <source>
        <dbReference type="ARBA" id="ARBA00022729"/>
    </source>
</evidence>
<dbReference type="Proteomes" id="UP001396646">
    <property type="component" value="Unassembled WGS sequence"/>
</dbReference>
<gene>
    <name evidence="5" type="ORF">WOA13_05630</name>
</gene>
<dbReference type="InterPro" id="IPR006127">
    <property type="entry name" value="ZnuA-like"/>
</dbReference>
<protein>
    <submittedName>
        <fullName evidence="5">Zinc ABC transporter substrate-binding protein</fullName>
    </submittedName>
</protein>
<proteinExistence type="inferred from homology"/>
<feature type="coiled-coil region" evidence="4">
    <location>
        <begin position="214"/>
        <end position="241"/>
    </location>
</feature>
<evidence type="ECO:0000256" key="1">
    <source>
        <dbReference type="ARBA" id="ARBA00011028"/>
    </source>
</evidence>
<reference evidence="5 6" key="1">
    <citation type="submission" date="2024-04" db="EMBL/GenBank/DDBJ databases">
        <title>Methanococcoides sp. LMO-2.</title>
        <authorList>
            <person name="Liang L."/>
        </authorList>
    </citation>
    <scope>NUCLEOTIDE SEQUENCE [LARGE SCALE GENOMIC DNA]</scope>
    <source>
        <strain evidence="5 6">LMO-2</strain>
    </source>
</reference>
<keyword evidence="4" id="KW-0175">Coiled coil</keyword>
<dbReference type="PANTHER" id="PTHR42953">
    <property type="entry name" value="HIGH-AFFINITY ZINC UPTAKE SYSTEM PROTEIN ZNUA-RELATED"/>
    <property type="match status" value="1"/>
</dbReference>
<keyword evidence="2" id="KW-0813">Transport</keyword>
<organism evidence="5 6">
    <name type="scientific">Methanococcoides cohabitans</name>
    <dbReference type="NCBI Taxonomy" id="3136559"/>
    <lineage>
        <taxon>Archaea</taxon>
        <taxon>Methanobacteriati</taxon>
        <taxon>Methanobacteriota</taxon>
        <taxon>Stenosarchaea group</taxon>
        <taxon>Methanomicrobia</taxon>
        <taxon>Methanosarcinales</taxon>
        <taxon>Methanosarcinaceae</taxon>
        <taxon>Methanococcoides</taxon>
    </lineage>
</organism>
<sequence>MDKLFVFGMMPKVQKDTTTNAKRGKMDSMNKNIILVLTLLTLMISVFASGCTNQSGEDITPEDEKLVVAVSILPQQEFVEKIAGNNVNVVVLIPPGASPATHEPTAGQLREVADAKAYFTVGSGLPFENVWLDKIKTVNDDMLIFDCSEGITIMEMHEEEEDHHDMEVGEEHIEEKDTHEHGGLDPHIWTSPINAKIMVENTYLGLIEIDPDNKETYLQNKEAYLKELDEADQRIRSTLGEEDGSFMTYHPSWNYFATEYGLDMITIEEEGKEPSPKDMQRLIDEAKEKNISVIFVQAQFSTQSAKAIADAIDGEVVTVDPLAKDYISNLDSIAEAFSQSMIKE</sequence>
<evidence type="ECO:0000313" key="6">
    <source>
        <dbReference type="Proteomes" id="UP001396646"/>
    </source>
</evidence>
<evidence type="ECO:0000313" key="5">
    <source>
        <dbReference type="EMBL" id="MEL4305307.1"/>
    </source>
</evidence>
<dbReference type="InterPro" id="IPR050492">
    <property type="entry name" value="Bact_metal-bind_prot9"/>
</dbReference>
<dbReference type="Gene3D" id="3.40.50.1980">
    <property type="entry name" value="Nitrogenase molybdenum iron protein domain"/>
    <property type="match status" value="2"/>
</dbReference>
<dbReference type="RefSeq" id="WP_342126976.1">
    <property type="nucleotide sequence ID" value="NZ_JBCAUS010000003.1"/>
</dbReference>
<comment type="similarity">
    <text evidence="1">Belongs to the bacterial solute-binding protein 9 family.</text>
</comment>
<dbReference type="PANTHER" id="PTHR42953:SF3">
    <property type="entry name" value="HIGH-AFFINITY ZINC UPTAKE SYSTEM PROTEIN ZNUA"/>
    <property type="match status" value="1"/>
</dbReference>
<keyword evidence="3" id="KW-0732">Signal</keyword>
<evidence type="ECO:0000256" key="2">
    <source>
        <dbReference type="ARBA" id="ARBA00022448"/>
    </source>
</evidence>
<comment type="caution">
    <text evidence="5">The sequence shown here is derived from an EMBL/GenBank/DDBJ whole genome shotgun (WGS) entry which is preliminary data.</text>
</comment>
<keyword evidence="6" id="KW-1185">Reference proteome</keyword>
<dbReference type="EMBL" id="JBCAUS010000003">
    <property type="protein sequence ID" value="MEL4305307.1"/>
    <property type="molecule type" value="Genomic_DNA"/>
</dbReference>